<dbReference type="GO" id="GO:0009002">
    <property type="term" value="F:serine-type D-Ala-D-Ala carboxypeptidase activity"/>
    <property type="evidence" value="ECO:0007669"/>
    <property type="project" value="InterPro"/>
</dbReference>
<dbReference type="Gene3D" id="3.40.710.10">
    <property type="entry name" value="DD-peptidase/beta-lactamase superfamily"/>
    <property type="match status" value="1"/>
</dbReference>
<dbReference type="SUPFAM" id="SSF56601">
    <property type="entry name" value="beta-lactamase/transpeptidase-like"/>
    <property type="match status" value="1"/>
</dbReference>
<name>A0A2M8KIM4_9BACT</name>
<evidence type="ECO:0000256" key="10">
    <source>
        <dbReference type="SAM" id="SignalP"/>
    </source>
</evidence>
<evidence type="ECO:0000259" key="11">
    <source>
        <dbReference type="Pfam" id="PF00768"/>
    </source>
</evidence>
<dbReference type="InterPro" id="IPR001967">
    <property type="entry name" value="Peptidase_S11_N"/>
</dbReference>
<comment type="similarity">
    <text evidence="1 9">Belongs to the peptidase S11 family.</text>
</comment>
<keyword evidence="5" id="KW-0573">Peptidoglycan synthesis</keyword>
<reference evidence="13" key="1">
    <citation type="submission" date="2017-09" db="EMBL/GenBank/DDBJ databases">
        <title>Depth-based differentiation of microbial function through sediment-hosted aquifers and enrichment of novel symbionts in the deep terrestrial subsurface.</title>
        <authorList>
            <person name="Probst A.J."/>
            <person name="Ladd B."/>
            <person name="Jarett J.K."/>
            <person name="Geller-Mcgrath D.E."/>
            <person name="Sieber C.M.K."/>
            <person name="Emerson J.B."/>
            <person name="Anantharaman K."/>
            <person name="Thomas B.C."/>
            <person name="Malmstrom R."/>
            <person name="Stieglmeier M."/>
            <person name="Klingl A."/>
            <person name="Woyke T."/>
            <person name="Ryan C.M."/>
            <person name="Banfield J.F."/>
        </authorList>
    </citation>
    <scope>NUCLEOTIDE SEQUENCE [LARGE SCALE GENOMIC DNA]</scope>
</reference>
<dbReference type="PANTHER" id="PTHR21581">
    <property type="entry name" value="D-ALANYL-D-ALANINE CARBOXYPEPTIDASE"/>
    <property type="match status" value="1"/>
</dbReference>
<evidence type="ECO:0000256" key="8">
    <source>
        <dbReference type="PIRSR" id="PIRSR618044-2"/>
    </source>
</evidence>
<dbReference type="InterPro" id="IPR018044">
    <property type="entry name" value="Peptidase_S11"/>
</dbReference>
<dbReference type="GO" id="GO:0071555">
    <property type="term" value="P:cell wall organization"/>
    <property type="evidence" value="ECO:0007669"/>
    <property type="project" value="UniProtKB-KW"/>
</dbReference>
<dbReference type="PRINTS" id="PR00725">
    <property type="entry name" value="DADACBPTASE1"/>
</dbReference>
<comment type="caution">
    <text evidence="12">The sequence shown here is derived from an EMBL/GenBank/DDBJ whole genome shotgun (WGS) entry which is preliminary data.</text>
</comment>
<evidence type="ECO:0000256" key="1">
    <source>
        <dbReference type="ARBA" id="ARBA00007164"/>
    </source>
</evidence>
<feature type="active site" evidence="7">
    <location>
        <position position="148"/>
    </location>
</feature>
<dbReference type="Proteomes" id="UP000231086">
    <property type="component" value="Unassembled WGS sequence"/>
</dbReference>
<dbReference type="Pfam" id="PF00768">
    <property type="entry name" value="Peptidase_S11"/>
    <property type="match status" value="1"/>
</dbReference>
<feature type="active site" description="Proton acceptor" evidence="7">
    <location>
        <position position="96"/>
    </location>
</feature>
<evidence type="ECO:0000313" key="12">
    <source>
        <dbReference type="EMBL" id="PJE59761.1"/>
    </source>
</evidence>
<feature type="chain" id="PRO_5014656951" description="Peptidase S11 D-alanyl-D-alanine carboxypeptidase A N-terminal domain-containing protein" evidence="10">
    <location>
        <begin position="20"/>
        <end position="303"/>
    </location>
</feature>
<sequence length="303" mass="32859">MVKIFLTLMLAANPILLLAPQASPPPDQETSSQPGISAGFLPILKPALEPGLPIRNFNVAEPNITAQSALVYDATANRILLAKDIFTPRPIASLTKIFTAFAANEKIKPEQEITISKQAVETLGEIGDLQVGEKMPFSEMLYFLLVASSNDAAVAVAENYPGDLLADINHQAKTWDLVDTVFADISGLSPSNHSTAWEITRALIFALQNETIKKVMGTNVIDIPSRNSQITNHHLINTNRLLNLVPGVFAGKTGYTEEAGECLLVAFFAPNNDILIAAILNSQDRLGEAGQLISWARQGYVWQ</sequence>
<feature type="active site" description="Acyl-ester intermediate" evidence="7">
    <location>
        <position position="93"/>
    </location>
</feature>
<evidence type="ECO:0000256" key="9">
    <source>
        <dbReference type="RuleBase" id="RU004016"/>
    </source>
</evidence>
<evidence type="ECO:0000256" key="6">
    <source>
        <dbReference type="ARBA" id="ARBA00023316"/>
    </source>
</evidence>
<dbReference type="PANTHER" id="PTHR21581:SF26">
    <property type="entry name" value="D-ALANYL-D-ALANINE ENDOPEPTIDASE"/>
    <property type="match status" value="1"/>
</dbReference>
<dbReference type="GO" id="GO:0008360">
    <property type="term" value="P:regulation of cell shape"/>
    <property type="evidence" value="ECO:0007669"/>
    <property type="project" value="UniProtKB-KW"/>
</dbReference>
<protein>
    <recommendedName>
        <fullName evidence="11">Peptidase S11 D-alanyl-D-alanine carboxypeptidase A N-terminal domain-containing protein</fullName>
    </recommendedName>
</protein>
<keyword evidence="6" id="KW-0961">Cell wall biogenesis/degradation</keyword>
<dbReference type="GO" id="GO:0009252">
    <property type="term" value="P:peptidoglycan biosynthetic process"/>
    <property type="evidence" value="ECO:0007669"/>
    <property type="project" value="UniProtKB-KW"/>
</dbReference>
<evidence type="ECO:0000313" key="13">
    <source>
        <dbReference type="Proteomes" id="UP000231086"/>
    </source>
</evidence>
<feature type="domain" description="Peptidase S11 D-alanyl-D-alanine carboxypeptidase A N-terminal" evidence="11">
    <location>
        <begin position="57"/>
        <end position="282"/>
    </location>
</feature>
<evidence type="ECO:0000256" key="7">
    <source>
        <dbReference type="PIRSR" id="PIRSR618044-1"/>
    </source>
</evidence>
<evidence type="ECO:0000256" key="2">
    <source>
        <dbReference type="ARBA" id="ARBA00022729"/>
    </source>
</evidence>
<dbReference type="InterPro" id="IPR012338">
    <property type="entry name" value="Beta-lactam/transpept-like"/>
</dbReference>
<dbReference type="AlphaFoldDB" id="A0A2M8KIM4"/>
<dbReference type="GO" id="GO:0006508">
    <property type="term" value="P:proteolysis"/>
    <property type="evidence" value="ECO:0007669"/>
    <property type="project" value="InterPro"/>
</dbReference>
<organism evidence="12 13">
    <name type="scientific">Candidatus Portnoybacteria bacterium CG10_big_fil_rev_8_21_14_0_10_44_7</name>
    <dbReference type="NCBI Taxonomy" id="1974816"/>
    <lineage>
        <taxon>Bacteria</taxon>
        <taxon>Candidatus Portnoyibacteriota</taxon>
    </lineage>
</organism>
<keyword evidence="4" id="KW-0133">Cell shape</keyword>
<accession>A0A2M8KIM4</accession>
<dbReference type="EMBL" id="PFEA01000035">
    <property type="protein sequence ID" value="PJE59761.1"/>
    <property type="molecule type" value="Genomic_DNA"/>
</dbReference>
<proteinExistence type="inferred from homology"/>
<gene>
    <name evidence="12" type="ORF">COU85_01995</name>
</gene>
<evidence type="ECO:0000256" key="5">
    <source>
        <dbReference type="ARBA" id="ARBA00022984"/>
    </source>
</evidence>
<evidence type="ECO:0000256" key="3">
    <source>
        <dbReference type="ARBA" id="ARBA00022801"/>
    </source>
</evidence>
<keyword evidence="3" id="KW-0378">Hydrolase</keyword>
<evidence type="ECO:0000256" key="4">
    <source>
        <dbReference type="ARBA" id="ARBA00022960"/>
    </source>
</evidence>
<keyword evidence="2 10" id="KW-0732">Signal</keyword>
<feature type="signal peptide" evidence="10">
    <location>
        <begin position="1"/>
        <end position="19"/>
    </location>
</feature>
<feature type="binding site" evidence="8">
    <location>
        <position position="252"/>
    </location>
    <ligand>
        <name>substrate</name>
    </ligand>
</feature>